<evidence type="ECO:0000256" key="5">
    <source>
        <dbReference type="SAM" id="Coils"/>
    </source>
</evidence>
<keyword evidence="2" id="KW-0067">ATP-binding</keyword>
<dbReference type="PANTHER" id="PTHR32071:SF57">
    <property type="entry name" value="C4-DICARBOXYLATE TRANSPORT TRANSCRIPTIONAL REGULATORY PROTEIN DCTD"/>
    <property type="match status" value="1"/>
</dbReference>
<keyword evidence="3" id="KW-0805">Transcription regulation</keyword>
<dbReference type="PROSITE" id="PS50113">
    <property type="entry name" value="PAC"/>
    <property type="match status" value="1"/>
</dbReference>
<dbReference type="InterPro" id="IPR027417">
    <property type="entry name" value="P-loop_NTPase"/>
</dbReference>
<dbReference type="Pfam" id="PF25601">
    <property type="entry name" value="AAA_lid_14"/>
    <property type="match status" value="1"/>
</dbReference>
<keyword evidence="1" id="KW-0547">Nucleotide-binding</keyword>
<dbReference type="CDD" id="cd00009">
    <property type="entry name" value="AAA"/>
    <property type="match status" value="1"/>
</dbReference>
<dbReference type="InterPro" id="IPR058031">
    <property type="entry name" value="AAA_lid_NorR"/>
</dbReference>
<keyword evidence="9" id="KW-1185">Reference proteome</keyword>
<dbReference type="SUPFAM" id="SSF55785">
    <property type="entry name" value="PYP-like sensor domain (PAS domain)"/>
    <property type="match status" value="1"/>
</dbReference>
<dbReference type="AlphaFoldDB" id="A0A0D2IXX1"/>
<dbReference type="PROSITE" id="PS00675">
    <property type="entry name" value="SIGMA54_INTERACT_1"/>
    <property type="match status" value="1"/>
</dbReference>
<dbReference type="Gene3D" id="1.10.8.60">
    <property type="match status" value="1"/>
</dbReference>
<dbReference type="CDD" id="cd00130">
    <property type="entry name" value="PAS"/>
    <property type="match status" value="1"/>
</dbReference>
<keyword evidence="4" id="KW-0804">Transcription</keyword>
<gene>
    <name evidence="8" type="ORF">X474_27005</name>
</gene>
<dbReference type="InterPro" id="IPR000014">
    <property type="entry name" value="PAS"/>
</dbReference>
<dbReference type="GO" id="GO:0043565">
    <property type="term" value="F:sequence-specific DNA binding"/>
    <property type="evidence" value="ECO:0007669"/>
    <property type="project" value="InterPro"/>
</dbReference>
<dbReference type="PROSITE" id="PS00688">
    <property type="entry name" value="SIGMA54_INTERACT_3"/>
    <property type="match status" value="1"/>
</dbReference>
<dbReference type="OrthoDB" id="9814761at2"/>
<dbReference type="Gene3D" id="1.10.10.60">
    <property type="entry name" value="Homeodomain-like"/>
    <property type="match status" value="1"/>
</dbReference>
<dbReference type="PANTHER" id="PTHR32071">
    <property type="entry name" value="TRANSCRIPTIONAL REGULATORY PROTEIN"/>
    <property type="match status" value="1"/>
</dbReference>
<dbReference type="PROSITE" id="PS50045">
    <property type="entry name" value="SIGMA54_INTERACT_4"/>
    <property type="match status" value="1"/>
</dbReference>
<dbReference type="PRINTS" id="PR01590">
    <property type="entry name" value="HTHFIS"/>
</dbReference>
<feature type="domain" description="Sigma-54 factor interaction" evidence="6">
    <location>
        <begin position="188"/>
        <end position="413"/>
    </location>
</feature>
<dbReference type="SUPFAM" id="SSF52540">
    <property type="entry name" value="P-loop containing nucleoside triphosphate hydrolases"/>
    <property type="match status" value="1"/>
</dbReference>
<feature type="domain" description="PAC" evidence="7">
    <location>
        <begin position="113"/>
        <end position="163"/>
    </location>
</feature>
<dbReference type="Pfam" id="PF13426">
    <property type="entry name" value="PAS_9"/>
    <property type="match status" value="1"/>
</dbReference>
<organism evidence="8 9">
    <name type="scientific">Dethiosulfatarculus sandiegensis</name>
    <dbReference type="NCBI Taxonomy" id="1429043"/>
    <lineage>
        <taxon>Bacteria</taxon>
        <taxon>Pseudomonadati</taxon>
        <taxon>Thermodesulfobacteriota</taxon>
        <taxon>Desulfarculia</taxon>
        <taxon>Desulfarculales</taxon>
        <taxon>Desulfarculaceae</taxon>
        <taxon>Dethiosulfatarculus</taxon>
    </lineage>
</organism>
<dbReference type="InterPro" id="IPR002197">
    <property type="entry name" value="HTH_Fis"/>
</dbReference>
<dbReference type="NCBIfam" id="TIGR00229">
    <property type="entry name" value="sensory_box"/>
    <property type="match status" value="1"/>
</dbReference>
<keyword evidence="5" id="KW-0175">Coiled coil</keyword>
<dbReference type="InParanoid" id="A0A0D2IXX1"/>
<dbReference type="InterPro" id="IPR000700">
    <property type="entry name" value="PAS-assoc_C"/>
</dbReference>
<dbReference type="Pfam" id="PF00158">
    <property type="entry name" value="Sigma54_activat"/>
    <property type="match status" value="1"/>
</dbReference>
<dbReference type="Proteomes" id="UP000032233">
    <property type="component" value="Unassembled WGS sequence"/>
</dbReference>
<dbReference type="Gene3D" id="3.40.50.300">
    <property type="entry name" value="P-loop containing nucleotide triphosphate hydrolases"/>
    <property type="match status" value="1"/>
</dbReference>
<reference evidence="8 9" key="1">
    <citation type="submission" date="2013-11" db="EMBL/GenBank/DDBJ databases">
        <title>Metagenomic analysis of a methanogenic consortium involved in long chain n-alkane degradation.</title>
        <authorList>
            <person name="Davidova I.A."/>
            <person name="Callaghan A.V."/>
            <person name="Wawrik B."/>
            <person name="Pruitt S."/>
            <person name="Marks C."/>
            <person name="Duncan K.E."/>
            <person name="Suflita J.M."/>
        </authorList>
    </citation>
    <scope>NUCLEOTIDE SEQUENCE [LARGE SCALE GENOMIC DNA]</scope>
    <source>
        <strain evidence="8 9">SPR</strain>
    </source>
</reference>
<evidence type="ECO:0000256" key="2">
    <source>
        <dbReference type="ARBA" id="ARBA00022840"/>
    </source>
</evidence>
<proteinExistence type="predicted"/>
<dbReference type="InterPro" id="IPR035965">
    <property type="entry name" value="PAS-like_dom_sf"/>
</dbReference>
<name>A0A0D2IXX1_9BACT</name>
<dbReference type="GO" id="GO:0005524">
    <property type="term" value="F:ATP binding"/>
    <property type="evidence" value="ECO:0007669"/>
    <property type="project" value="UniProtKB-KW"/>
</dbReference>
<dbReference type="InterPro" id="IPR025944">
    <property type="entry name" value="Sigma_54_int_dom_CS"/>
</dbReference>
<sequence>MSVIDYIFGPNMPDLNEKSPDADIREDLRQEVTPVEDCELEGLRILAEHVPAGVSLMQDGCLQFVNHTFCNMFGYSDPGEIIGRPASAMLVQEQQHHHIKMISRLEKDRVAKDRYQWTGVDKNGRKFWFEGHPIPITLGGRSAVLSFVIDITEFKQREELIERSHDQLKAENKRLKSSLDYRMRLVNIIGRSVSMQEVFNSILRAASSKFGIVIYGETGTGKELVAQAVHELSDTRDSPFVPVNCGAIPDELFEREFFGHTKGSFTGAVDDKTGYMAQAKGGTLFLDEVGELGPSGQVKLLRALGSGEYTPIGSAKPVKADFRVIAATNRDLQRMVDRGEFRLDLFYRIHVIPIHLPPLRERKEDIPFLAQHILDQRLKSGKRLPSKDLALLLQHDWPGNVRELQNVLERYLAFGNLDFMNYGASIMVMDESAETALAGDLRKAMAQLERRLILQALEKHNWNRSRTATALGLPRKTLFRKMQKLNIKTQQEHG</sequence>
<dbReference type="Gene3D" id="3.30.450.20">
    <property type="entry name" value="PAS domain"/>
    <property type="match status" value="1"/>
</dbReference>
<evidence type="ECO:0000259" key="6">
    <source>
        <dbReference type="PROSITE" id="PS50045"/>
    </source>
</evidence>
<accession>A0A0D2IXX1</accession>
<dbReference type="PATRIC" id="fig|1429043.3.peg.5721"/>
<dbReference type="GO" id="GO:0006355">
    <property type="term" value="P:regulation of DNA-templated transcription"/>
    <property type="evidence" value="ECO:0007669"/>
    <property type="project" value="InterPro"/>
</dbReference>
<dbReference type="InterPro" id="IPR025662">
    <property type="entry name" value="Sigma_54_int_dom_ATP-bd_1"/>
</dbReference>
<feature type="coiled-coil region" evidence="5">
    <location>
        <begin position="151"/>
        <end position="178"/>
    </location>
</feature>
<dbReference type="InterPro" id="IPR009057">
    <property type="entry name" value="Homeodomain-like_sf"/>
</dbReference>
<dbReference type="InterPro" id="IPR002078">
    <property type="entry name" value="Sigma_54_int"/>
</dbReference>
<evidence type="ECO:0000259" key="7">
    <source>
        <dbReference type="PROSITE" id="PS50113"/>
    </source>
</evidence>
<protein>
    <submittedName>
        <fullName evidence="8">Acetoacetate metabolism regulatory protein AtoC</fullName>
    </submittedName>
</protein>
<dbReference type="FunFam" id="3.40.50.300:FF:000006">
    <property type="entry name" value="DNA-binding transcriptional regulator NtrC"/>
    <property type="match status" value="1"/>
</dbReference>
<evidence type="ECO:0000313" key="9">
    <source>
        <dbReference type="Proteomes" id="UP000032233"/>
    </source>
</evidence>
<dbReference type="EMBL" id="AZAC01000078">
    <property type="protein sequence ID" value="KIX10884.1"/>
    <property type="molecule type" value="Genomic_DNA"/>
</dbReference>
<evidence type="ECO:0000256" key="3">
    <source>
        <dbReference type="ARBA" id="ARBA00023015"/>
    </source>
</evidence>
<evidence type="ECO:0000313" key="8">
    <source>
        <dbReference type="EMBL" id="KIX10884.1"/>
    </source>
</evidence>
<evidence type="ECO:0000256" key="4">
    <source>
        <dbReference type="ARBA" id="ARBA00023163"/>
    </source>
</evidence>
<dbReference type="STRING" id="1429043.X474_27005"/>
<evidence type="ECO:0000256" key="1">
    <source>
        <dbReference type="ARBA" id="ARBA00022741"/>
    </source>
</evidence>
<dbReference type="InterPro" id="IPR003593">
    <property type="entry name" value="AAA+_ATPase"/>
</dbReference>
<dbReference type="SMART" id="SM00382">
    <property type="entry name" value="AAA"/>
    <property type="match status" value="1"/>
</dbReference>
<dbReference type="Pfam" id="PF02954">
    <property type="entry name" value="HTH_8"/>
    <property type="match status" value="1"/>
</dbReference>
<comment type="caution">
    <text evidence="8">The sequence shown here is derived from an EMBL/GenBank/DDBJ whole genome shotgun (WGS) entry which is preliminary data.</text>
</comment>
<dbReference type="SUPFAM" id="SSF46689">
    <property type="entry name" value="Homeodomain-like"/>
    <property type="match status" value="1"/>
</dbReference>